<dbReference type="InterPro" id="IPR029066">
    <property type="entry name" value="PLP-binding_barrel"/>
</dbReference>
<sequence length="365" mass="39632">MVIKALSQLIATPQKWRDVLDTPAVVVDLDVVEKNLQRGADVARANGLEFRPHIKTHKIPMLAKAQMELGAVGITAQKISEAEVMVDAGITDVLISYNIVGDQKLRRLRSLSERVKLRTVADHKTVVSGLAEHFHDAKTECGVLVELDGGLNRCGATTADVAMEVAHEIDAAQGLRFDGFMIYPAPNKWKQAQNFLAECKLRCTQEGLSARVLSTGGTPDMLNVAADDNVTEYRAGSYIYNDRSLVEFGTVSEADCALSVLATVVSTPTEHRAVVDAGSKSLTSDLFGMENFGIVKGHSKARVFALSEEHGHIEFSPLERPSIGDKLEIIPNHACVVSNLVDYIHFVRGDYLVGKQAVVARGTVT</sequence>
<dbReference type="EMBL" id="QHLQ01000014">
    <property type="protein sequence ID" value="NIZ62104.1"/>
    <property type="molecule type" value="Genomic_DNA"/>
</dbReference>
<dbReference type="RefSeq" id="WP_167684737.1">
    <property type="nucleotide sequence ID" value="NZ_QHLQ01000014.1"/>
</dbReference>
<evidence type="ECO:0000256" key="1">
    <source>
        <dbReference type="ARBA" id="ARBA00005323"/>
    </source>
</evidence>
<dbReference type="InterPro" id="IPR001608">
    <property type="entry name" value="Ala_racemase_N"/>
</dbReference>
<evidence type="ECO:0000313" key="4">
    <source>
        <dbReference type="EMBL" id="NIZ62104.1"/>
    </source>
</evidence>
<protein>
    <submittedName>
        <fullName evidence="4">Alanine racemase</fullName>
    </submittedName>
</protein>
<organism evidence="4 5">
    <name type="scientific">Parasedimentitalea denitrificans</name>
    <dbReference type="NCBI Taxonomy" id="2211118"/>
    <lineage>
        <taxon>Bacteria</taxon>
        <taxon>Pseudomonadati</taxon>
        <taxon>Pseudomonadota</taxon>
        <taxon>Alphaproteobacteria</taxon>
        <taxon>Rhodobacterales</taxon>
        <taxon>Paracoccaceae</taxon>
        <taxon>Parasedimentitalea</taxon>
    </lineage>
</organism>
<comment type="similarity">
    <text evidence="1">Belongs to the DSD1 family.</text>
</comment>
<accession>A0ABX0WBG5</accession>
<dbReference type="Pfam" id="PF14031">
    <property type="entry name" value="D-ser_dehydrat"/>
    <property type="match status" value="1"/>
</dbReference>
<dbReference type="InterPro" id="IPR042208">
    <property type="entry name" value="D-ser_dehydrat-like_sf"/>
</dbReference>
<comment type="caution">
    <text evidence="4">The sequence shown here is derived from an EMBL/GenBank/DDBJ whole genome shotgun (WGS) entry which is preliminary data.</text>
</comment>
<feature type="domain" description="D-serine dehydratase-like" evidence="3">
    <location>
        <begin position="257"/>
        <end position="348"/>
    </location>
</feature>
<dbReference type="Gene3D" id="2.40.37.20">
    <property type="entry name" value="D-serine dehydratase-like domain"/>
    <property type="match status" value="1"/>
</dbReference>
<dbReference type="SMART" id="SM01119">
    <property type="entry name" value="D-ser_dehydrat"/>
    <property type="match status" value="1"/>
</dbReference>
<dbReference type="InterPro" id="IPR051466">
    <property type="entry name" value="D-amino_acid_metab_enzyme"/>
</dbReference>
<dbReference type="Pfam" id="PF01168">
    <property type="entry name" value="Ala_racemase_N"/>
    <property type="match status" value="1"/>
</dbReference>
<dbReference type="SUPFAM" id="SSF51419">
    <property type="entry name" value="PLP-binding barrel"/>
    <property type="match status" value="1"/>
</dbReference>
<dbReference type="Gene3D" id="3.20.20.10">
    <property type="entry name" value="Alanine racemase"/>
    <property type="match status" value="1"/>
</dbReference>
<dbReference type="PANTHER" id="PTHR28004:SF2">
    <property type="entry name" value="D-SERINE DEHYDRATASE"/>
    <property type="match status" value="1"/>
</dbReference>
<proteinExistence type="inferred from homology"/>
<dbReference type="InterPro" id="IPR026956">
    <property type="entry name" value="D-ser_dehydrat-like_dom"/>
</dbReference>
<keyword evidence="2" id="KW-0456">Lyase</keyword>
<evidence type="ECO:0000256" key="2">
    <source>
        <dbReference type="ARBA" id="ARBA00023239"/>
    </source>
</evidence>
<keyword evidence="5" id="KW-1185">Reference proteome</keyword>
<evidence type="ECO:0000259" key="3">
    <source>
        <dbReference type="SMART" id="SM01119"/>
    </source>
</evidence>
<evidence type="ECO:0000313" key="5">
    <source>
        <dbReference type="Proteomes" id="UP001429564"/>
    </source>
</evidence>
<reference evidence="4 5" key="1">
    <citation type="submission" date="2018-05" db="EMBL/GenBank/DDBJ databases">
        <authorList>
            <person name="Zhang Y.-J."/>
        </authorList>
    </citation>
    <scope>NUCLEOTIDE SEQUENCE [LARGE SCALE GENOMIC DNA]</scope>
    <source>
        <strain evidence="4 5">CY04</strain>
    </source>
</reference>
<gene>
    <name evidence="4" type="ORF">DL239_14065</name>
</gene>
<dbReference type="PANTHER" id="PTHR28004">
    <property type="entry name" value="ZGC:162816-RELATED"/>
    <property type="match status" value="1"/>
</dbReference>
<dbReference type="Proteomes" id="UP001429564">
    <property type="component" value="Unassembled WGS sequence"/>
</dbReference>
<name>A0ABX0WBG5_9RHOB</name>